<dbReference type="Proteomes" id="UP000053669">
    <property type="component" value="Unassembled WGS sequence"/>
</dbReference>
<accession>A0A101RJU6</accession>
<name>A0A101RJU6_9ACTN</name>
<reference evidence="1 2" key="1">
    <citation type="submission" date="2015-10" db="EMBL/GenBank/DDBJ databases">
        <title>Draft genome sequence of Streptomyces canus DSM 40017, type strain for the species Streptomyces canus.</title>
        <authorList>
            <person name="Ruckert C."/>
            <person name="Winkler A."/>
            <person name="Kalinowski J."/>
            <person name="Kampfer P."/>
            <person name="Glaeser S."/>
        </authorList>
    </citation>
    <scope>NUCLEOTIDE SEQUENCE [LARGE SCALE GENOMIC DNA]</scope>
    <source>
        <strain evidence="1 2">DSM 40017</strain>
    </source>
</reference>
<organism evidence="1 2">
    <name type="scientific">Streptomyces canus</name>
    <dbReference type="NCBI Taxonomy" id="58343"/>
    <lineage>
        <taxon>Bacteria</taxon>
        <taxon>Bacillati</taxon>
        <taxon>Actinomycetota</taxon>
        <taxon>Actinomycetes</taxon>
        <taxon>Kitasatosporales</taxon>
        <taxon>Streptomycetaceae</taxon>
        <taxon>Streptomyces</taxon>
        <taxon>Streptomyces aurantiacus group</taxon>
    </lineage>
</organism>
<evidence type="ECO:0000313" key="2">
    <source>
        <dbReference type="Proteomes" id="UP000053669"/>
    </source>
</evidence>
<proteinExistence type="predicted"/>
<sequence length="74" mass="8459">MPRIFDKPGAANFYGQIAWFTEGQQHRPVLNREAVPGGRVDFVDPFQGEDTRNDLFWHISDPFPLWVEFAIPGG</sequence>
<gene>
    <name evidence="1" type="ORF">AQJ46_50505</name>
</gene>
<dbReference type="AlphaFoldDB" id="A0A101RJU6"/>
<protein>
    <submittedName>
        <fullName evidence="1">Uncharacterized protein</fullName>
    </submittedName>
</protein>
<dbReference type="EMBL" id="LMWU01000087">
    <property type="protein sequence ID" value="KUN53279.1"/>
    <property type="molecule type" value="Genomic_DNA"/>
</dbReference>
<comment type="caution">
    <text evidence="1">The sequence shown here is derived from an EMBL/GenBank/DDBJ whole genome shotgun (WGS) entry which is preliminary data.</text>
</comment>
<evidence type="ECO:0000313" key="1">
    <source>
        <dbReference type="EMBL" id="KUN53279.1"/>
    </source>
</evidence>
<dbReference type="RefSeq" id="WP_059212116.1">
    <property type="nucleotide sequence ID" value="NZ_KQ948694.1"/>
</dbReference>
<dbReference type="STRING" id="58343.AQJ46_50505"/>